<evidence type="ECO:0000313" key="7">
    <source>
        <dbReference type="EMBL" id="CAF2860120.1"/>
    </source>
</evidence>
<sequence length="366" mass="41712">MKRYRFIDIGANLTDLMYEGFYNGSNKHSPDLNTVIERSFTLGNLSKMILTAGNLEDSKKSLELAKKDDRMFSTIGVHPTRCSELKESKDVEGYLNSFSNIVKQNTNKIVALGEFGLDKERTHFCDFETQKKYFDMQLEHFGNNGCDLPLFLHSRNSSKELLEILNSHKSKFTKSGVVHSFDGSLEEANSILDAGYYIGINGCSCKTEENIEVIKELPIDKLMIETDCPWCEVRPSHAGHKYISTRFGDVPTVKKNNWKHGAIIKNRNEPMFIVQVLEIVAGVKGLNPQEVADVIFETTDRVFFQSVCEHWFRENSSDKALSFAQCPWNAKRHPNGLFTRLAPSVYFLLDVEVSIKISRKYHLTTL</sequence>
<evidence type="ECO:0000256" key="3">
    <source>
        <dbReference type="ARBA" id="ARBA00022723"/>
    </source>
</evidence>
<keyword evidence="2" id="KW-0540">Nuclease</keyword>
<dbReference type="Gene3D" id="3.20.20.140">
    <property type="entry name" value="Metal-dependent hydrolases"/>
    <property type="match status" value="1"/>
</dbReference>
<dbReference type="GO" id="GO:0046872">
    <property type="term" value="F:metal ion binding"/>
    <property type="evidence" value="ECO:0007669"/>
    <property type="project" value="UniProtKB-KW"/>
</dbReference>
<dbReference type="PANTHER" id="PTHR10060:SF15">
    <property type="entry name" value="DEOXYRIBONUCLEASE TATDN1"/>
    <property type="match status" value="1"/>
</dbReference>
<name>A0A7R8CLU9_LEPSM</name>
<dbReference type="InterPro" id="IPR001130">
    <property type="entry name" value="TatD-like"/>
</dbReference>
<dbReference type="GO" id="GO:0005829">
    <property type="term" value="C:cytosol"/>
    <property type="evidence" value="ECO:0007669"/>
    <property type="project" value="TreeGrafter"/>
</dbReference>
<gene>
    <name evidence="7" type="ORF">LSAA_5769</name>
</gene>
<reference evidence="7" key="1">
    <citation type="submission" date="2021-02" db="EMBL/GenBank/DDBJ databases">
        <authorList>
            <person name="Bekaert M."/>
        </authorList>
    </citation>
    <scope>NUCLEOTIDE SEQUENCE</scope>
    <source>
        <strain evidence="7">IoA-00</strain>
    </source>
</reference>
<dbReference type="PROSITE" id="PS01091">
    <property type="entry name" value="TATD_3"/>
    <property type="match status" value="1"/>
</dbReference>
<evidence type="ECO:0000313" key="8">
    <source>
        <dbReference type="Proteomes" id="UP000675881"/>
    </source>
</evidence>
<protein>
    <recommendedName>
        <fullName evidence="5">Deoxyribonuclease TATDN1</fullName>
    </recommendedName>
</protein>
<comment type="similarity">
    <text evidence="1">Belongs to the metallo-dependent hydrolases superfamily. TatD-type hydrolase family.</text>
</comment>
<organism evidence="7 8">
    <name type="scientific">Lepeophtheirus salmonis</name>
    <name type="common">Salmon louse</name>
    <name type="synonym">Caligus salmonis</name>
    <dbReference type="NCBI Taxonomy" id="72036"/>
    <lineage>
        <taxon>Eukaryota</taxon>
        <taxon>Metazoa</taxon>
        <taxon>Ecdysozoa</taxon>
        <taxon>Arthropoda</taxon>
        <taxon>Crustacea</taxon>
        <taxon>Multicrustacea</taxon>
        <taxon>Hexanauplia</taxon>
        <taxon>Copepoda</taxon>
        <taxon>Siphonostomatoida</taxon>
        <taxon>Caligidae</taxon>
        <taxon>Lepeophtheirus</taxon>
    </lineage>
</organism>
<dbReference type="InterPro" id="IPR018228">
    <property type="entry name" value="DNase_TatD-rel_CS"/>
</dbReference>
<evidence type="ECO:0000256" key="6">
    <source>
        <dbReference type="ARBA" id="ARBA00045223"/>
    </source>
</evidence>
<evidence type="ECO:0000256" key="4">
    <source>
        <dbReference type="ARBA" id="ARBA00022801"/>
    </source>
</evidence>
<dbReference type="Proteomes" id="UP000675881">
    <property type="component" value="Chromosome 15"/>
</dbReference>
<dbReference type="EMBL" id="HG994594">
    <property type="protein sequence ID" value="CAF2860120.1"/>
    <property type="molecule type" value="Genomic_DNA"/>
</dbReference>
<keyword evidence="3" id="KW-0479">Metal-binding</keyword>
<evidence type="ECO:0000256" key="5">
    <source>
        <dbReference type="ARBA" id="ARBA00039767"/>
    </source>
</evidence>
<dbReference type="AlphaFoldDB" id="A0A7R8CLU9"/>
<comment type="function">
    <text evidence="6">Deoxyribonuclease which catalyzes (in vitro) the decatenation of kinetoplast DNA, which are circular DNA catenated to each other, producing linear DNA molecules. Plays an important role in chromosomal segregation and cell cycle progression during eye development probably via its DNA decatenation activity.</text>
</comment>
<dbReference type="PANTHER" id="PTHR10060">
    <property type="entry name" value="TATD FAMILY DEOXYRIBONUCLEASE"/>
    <property type="match status" value="1"/>
</dbReference>
<dbReference type="OrthoDB" id="6079689at2759"/>
<evidence type="ECO:0000256" key="2">
    <source>
        <dbReference type="ARBA" id="ARBA00022722"/>
    </source>
</evidence>
<dbReference type="InterPro" id="IPR050891">
    <property type="entry name" value="TatD-type_Hydrolase"/>
</dbReference>
<accession>A0A7R8CLU9</accession>
<dbReference type="InterPro" id="IPR032466">
    <property type="entry name" value="Metal_Hydrolase"/>
</dbReference>
<keyword evidence="8" id="KW-1185">Reference proteome</keyword>
<dbReference type="Pfam" id="PF01026">
    <property type="entry name" value="TatD_DNase"/>
    <property type="match status" value="1"/>
</dbReference>
<dbReference type="SUPFAM" id="SSF51556">
    <property type="entry name" value="Metallo-dependent hydrolases"/>
    <property type="match status" value="1"/>
</dbReference>
<dbReference type="CDD" id="cd01310">
    <property type="entry name" value="TatD_DNAse"/>
    <property type="match status" value="1"/>
</dbReference>
<proteinExistence type="inferred from homology"/>
<keyword evidence="4 7" id="KW-0378">Hydrolase</keyword>
<evidence type="ECO:0000256" key="1">
    <source>
        <dbReference type="ARBA" id="ARBA00009275"/>
    </source>
</evidence>
<dbReference type="GO" id="GO:0008296">
    <property type="term" value="F:3'-5'-DNA exonuclease activity"/>
    <property type="evidence" value="ECO:0007669"/>
    <property type="project" value="TreeGrafter"/>
</dbReference>